<dbReference type="PANTHER" id="PTHR30163:SF8">
    <property type="entry name" value="LYTIC MUREIN TRANSGLYCOSYLASE"/>
    <property type="match status" value="1"/>
</dbReference>
<comment type="caution">
    <text evidence="3">The sequence shown here is derived from an EMBL/GenBank/DDBJ whole genome shotgun (WGS) entry which is preliminary data.</text>
</comment>
<dbReference type="EMBL" id="BAAAPK010000001">
    <property type="protein sequence ID" value="GAA1669476.1"/>
    <property type="molecule type" value="Genomic_DNA"/>
</dbReference>
<sequence length="250" mass="25422">MIGLLVPLAGLGAVLAVGATSPPDAAAFIAADAAPAVSQLVSVSGGQTGTGKAQRPAEPQPATVGRVDAAWAERVASTTGIPQRALDAYASAELALAAEDPGCGVRWNTLAAIGWIESGHGTHGGSALDVDGIARPAIFGIPLTGQSSARITDTDAGRWDGTAEIDRAVGPLQFIPATWETWGADGNGDGIRDPQQIDDAALAAARYLCHDSVLTDPAGWRQAVFSYNHLDSYVDAVAGVATDYAARADP</sequence>
<evidence type="ECO:0000313" key="4">
    <source>
        <dbReference type="Proteomes" id="UP001500596"/>
    </source>
</evidence>
<feature type="chain" id="PRO_5046215129" description="Transglycosylase SLT domain-containing protein" evidence="1">
    <location>
        <begin position="20"/>
        <end position="250"/>
    </location>
</feature>
<feature type="signal peptide" evidence="1">
    <location>
        <begin position="1"/>
        <end position="19"/>
    </location>
</feature>
<dbReference type="CDD" id="cd13399">
    <property type="entry name" value="Slt35-like"/>
    <property type="match status" value="1"/>
</dbReference>
<keyword evidence="4" id="KW-1185">Reference proteome</keyword>
<dbReference type="Proteomes" id="UP001500596">
    <property type="component" value="Unassembled WGS sequence"/>
</dbReference>
<gene>
    <name evidence="3" type="ORF">GCM10009807_12020</name>
</gene>
<dbReference type="PANTHER" id="PTHR30163">
    <property type="entry name" value="MEMBRANE-BOUND LYTIC MUREIN TRANSGLYCOSYLASE B"/>
    <property type="match status" value="1"/>
</dbReference>
<keyword evidence="1" id="KW-0732">Signal</keyword>
<accession>A0ABN2GDH3</accession>
<dbReference type="SUPFAM" id="SSF53955">
    <property type="entry name" value="Lysozyme-like"/>
    <property type="match status" value="1"/>
</dbReference>
<reference evidence="3 4" key="1">
    <citation type="journal article" date="2019" name="Int. J. Syst. Evol. Microbiol.">
        <title>The Global Catalogue of Microorganisms (GCM) 10K type strain sequencing project: providing services to taxonomists for standard genome sequencing and annotation.</title>
        <authorList>
            <consortium name="The Broad Institute Genomics Platform"/>
            <consortium name="The Broad Institute Genome Sequencing Center for Infectious Disease"/>
            <person name="Wu L."/>
            <person name="Ma J."/>
        </authorList>
    </citation>
    <scope>NUCLEOTIDE SEQUENCE [LARGE SCALE GENOMIC DNA]</scope>
    <source>
        <strain evidence="3 4">JCM 15575</strain>
    </source>
</reference>
<dbReference type="InterPro" id="IPR031304">
    <property type="entry name" value="SLT_2"/>
</dbReference>
<name>A0ABN2GDH3_9MICO</name>
<organism evidence="3 4">
    <name type="scientific">Microbacterium lacus</name>
    <dbReference type="NCBI Taxonomy" id="415217"/>
    <lineage>
        <taxon>Bacteria</taxon>
        <taxon>Bacillati</taxon>
        <taxon>Actinomycetota</taxon>
        <taxon>Actinomycetes</taxon>
        <taxon>Micrococcales</taxon>
        <taxon>Microbacteriaceae</taxon>
        <taxon>Microbacterium</taxon>
    </lineage>
</organism>
<dbReference type="InterPro" id="IPR023346">
    <property type="entry name" value="Lysozyme-like_dom_sf"/>
</dbReference>
<dbReference type="Gene3D" id="1.10.530.10">
    <property type="match status" value="1"/>
</dbReference>
<proteinExistence type="predicted"/>
<protein>
    <recommendedName>
        <fullName evidence="2">Transglycosylase SLT domain-containing protein</fullName>
    </recommendedName>
</protein>
<evidence type="ECO:0000256" key="1">
    <source>
        <dbReference type="SAM" id="SignalP"/>
    </source>
</evidence>
<dbReference type="Pfam" id="PF13406">
    <property type="entry name" value="SLT_2"/>
    <property type="match status" value="1"/>
</dbReference>
<evidence type="ECO:0000313" key="3">
    <source>
        <dbReference type="EMBL" id="GAA1669476.1"/>
    </source>
</evidence>
<dbReference type="RefSeq" id="WP_344052619.1">
    <property type="nucleotide sequence ID" value="NZ_BAAAPK010000001.1"/>
</dbReference>
<feature type="domain" description="Transglycosylase SLT" evidence="2">
    <location>
        <begin position="168"/>
        <end position="209"/>
    </location>
</feature>
<dbReference type="InterPro" id="IPR043426">
    <property type="entry name" value="MltB-like"/>
</dbReference>
<evidence type="ECO:0000259" key="2">
    <source>
        <dbReference type="Pfam" id="PF13406"/>
    </source>
</evidence>